<dbReference type="Pfam" id="PF10146">
    <property type="entry name" value="zf-C4H2"/>
    <property type="match status" value="1"/>
</dbReference>
<evidence type="ECO:0000256" key="1">
    <source>
        <dbReference type="SAM" id="Coils"/>
    </source>
</evidence>
<dbReference type="PANTHER" id="PTHR31058:SF2">
    <property type="entry name" value="ZINC FINGER C4H2 DOMAIN-CONTAINING PROTEIN"/>
    <property type="match status" value="1"/>
</dbReference>
<feature type="coiled-coil region" evidence="1">
    <location>
        <begin position="158"/>
        <end position="220"/>
    </location>
</feature>
<dbReference type="PROSITE" id="PS51896">
    <property type="entry name" value="ZF_C4H2"/>
    <property type="match status" value="1"/>
</dbReference>
<evidence type="ECO:0000259" key="3">
    <source>
        <dbReference type="PROSITE" id="PS51896"/>
    </source>
</evidence>
<reference evidence="4" key="1">
    <citation type="submission" date="2021-02" db="EMBL/GenBank/DDBJ databases">
        <authorList>
            <person name="Nowell W R."/>
        </authorList>
    </citation>
    <scope>NUCLEOTIDE SEQUENCE</scope>
</reference>
<evidence type="ECO:0000256" key="2">
    <source>
        <dbReference type="SAM" id="MobiDB-lite"/>
    </source>
</evidence>
<dbReference type="InterPro" id="IPR044069">
    <property type="entry name" value="ZF_C4H2"/>
</dbReference>
<dbReference type="EMBL" id="CAJNOL010002422">
    <property type="protein sequence ID" value="CAF1499147.1"/>
    <property type="molecule type" value="Genomic_DNA"/>
</dbReference>
<comment type="caution">
    <text evidence="4">The sequence shown here is derived from an EMBL/GenBank/DDBJ whole genome shotgun (WGS) entry which is preliminary data.</text>
</comment>
<evidence type="ECO:0000313" key="5">
    <source>
        <dbReference type="Proteomes" id="UP000663870"/>
    </source>
</evidence>
<accession>A0A815T108</accession>
<feature type="domain" description="C4H2-type" evidence="3">
    <location>
        <begin position="342"/>
        <end position="384"/>
    </location>
</feature>
<dbReference type="PANTHER" id="PTHR31058">
    <property type="entry name" value="ZINC FINGER C4H2 DOMAIN-CONTAINING PROTEIN"/>
    <property type="match status" value="1"/>
</dbReference>
<feature type="compositionally biased region" description="Basic residues" evidence="2">
    <location>
        <begin position="369"/>
        <end position="388"/>
    </location>
</feature>
<name>A0A815T108_9BILA</name>
<proteinExistence type="predicted"/>
<dbReference type="Proteomes" id="UP000663870">
    <property type="component" value="Unassembled WGS sequence"/>
</dbReference>
<keyword evidence="5" id="KW-1185">Reference proteome</keyword>
<dbReference type="AlphaFoldDB" id="A0A815T108"/>
<gene>
    <name evidence="4" type="ORF">JXQ802_LOCUS40317</name>
</gene>
<organism evidence="4 5">
    <name type="scientific">Rotaria sordida</name>
    <dbReference type="NCBI Taxonomy" id="392033"/>
    <lineage>
        <taxon>Eukaryota</taxon>
        <taxon>Metazoa</taxon>
        <taxon>Spiralia</taxon>
        <taxon>Gnathifera</taxon>
        <taxon>Rotifera</taxon>
        <taxon>Eurotatoria</taxon>
        <taxon>Bdelloidea</taxon>
        <taxon>Philodinida</taxon>
        <taxon>Philodinidae</taxon>
        <taxon>Rotaria</taxon>
    </lineage>
</organism>
<evidence type="ECO:0000313" key="4">
    <source>
        <dbReference type="EMBL" id="CAF1499147.1"/>
    </source>
</evidence>
<feature type="region of interest" description="Disordered" evidence="2">
    <location>
        <begin position="368"/>
        <end position="388"/>
    </location>
</feature>
<sequence>MYKLAATNGYVWNYVIYTGEQDSTAGVGHAQTVVMKLLDGLDGCYRTVVADNFFTSISLAECLLEHDTYLIGTLRTNRVGSGVDEYKIVVLVLVIESKNTLMENTSSMNEKTPSSTPSIDEKDLVTSMRKLDLIKELGEKQNQFQRLQNHLQQNTELVTRENQVLREFRKELDMLVQERMSHIEELRLIHADINIMETTIKQAEEERIRTLQDSKRLLKEYQPIKEQINKLRDILNLERLSDHDEDETTLVAMQLISQQSGDHDLSSNRSSHLSSTGLDNTHEQIPLGITYHHHHPQSQQMANTTSTNISISNNNQQQTSTLNIPKVIGSIGSNVDRTTFRQQPPPMKTCQSCQQQIHRNAPICPICKAKSRSRNPKKPKRRHLEVHQ</sequence>
<dbReference type="InterPro" id="IPR018482">
    <property type="entry name" value="Znf-C4H2"/>
</dbReference>
<protein>
    <recommendedName>
        <fullName evidence="3">C4H2-type domain-containing protein</fullName>
    </recommendedName>
</protein>
<dbReference type="GO" id="GO:0005634">
    <property type="term" value="C:nucleus"/>
    <property type="evidence" value="ECO:0007669"/>
    <property type="project" value="TreeGrafter"/>
</dbReference>
<keyword evidence="1" id="KW-0175">Coiled coil</keyword>
<dbReference type="GO" id="GO:0045666">
    <property type="term" value="P:positive regulation of neuron differentiation"/>
    <property type="evidence" value="ECO:0007669"/>
    <property type="project" value="TreeGrafter"/>
</dbReference>